<proteinExistence type="predicted"/>
<evidence type="ECO:0000256" key="7">
    <source>
        <dbReference type="SAM" id="Phobius"/>
    </source>
</evidence>
<dbReference type="PANTHER" id="PTHR43021">
    <property type="entry name" value="NA(+)/H(+) ANTIPORTER-RELATED"/>
    <property type="match status" value="1"/>
</dbReference>
<sequence length="377" mass="40283">MLIGALLALGLLGESVGRKTQLPRVTILILLGVVVGPVGFDVLPALGNAWFDYVATIALTLIGFLLGAKLDGETLAQYGLKSLWLALGITLVTFGVVVAGLGLLGVALPIALVLGGVSLATDPLATTDVIEESGKDTHLTRLLTAIVALDDVWGLMLFGLLLSGLSLVINGNYEPHFILEGMREMLGGIALGAALGIPMAFLSGRIQEGEPTLVEALAMVFLCSGLALYLDVSYLLAAITMGMVVGRLAKHHDIAFHEIRHIEWPVLIVFLILVGVSFKPEHLYDTWPLVLMYLVFRTLGRVLGGYFFARGFNFSARQRAELGFCLLPQAGVALAAALYAGQEFPQLSEVIFSVTVMATVLFEIIGPMATRWVLANK</sequence>
<dbReference type="GO" id="GO:0015297">
    <property type="term" value="F:antiporter activity"/>
    <property type="evidence" value="ECO:0007669"/>
    <property type="project" value="UniProtKB-KW"/>
</dbReference>
<feature type="transmembrane region" description="Helical" evidence="7">
    <location>
        <begin position="290"/>
        <end position="309"/>
    </location>
</feature>
<dbReference type="GO" id="GO:1902600">
    <property type="term" value="P:proton transmembrane transport"/>
    <property type="evidence" value="ECO:0007669"/>
    <property type="project" value="InterPro"/>
</dbReference>
<dbReference type="Pfam" id="PF00999">
    <property type="entry name" value="Na_H_Exchanger"/>
    <property type="match status" value="1"/>
</dbReference>
<organism evidence="9 10">
    <name type="scientific">Spongiibacter pelagi</name>
    <dbReference type="NCBI Taxonomy" id="2760804"/>
    <lineage>
        <taxon>Bacteria</taxon>
        <taxon>Pseudomonadati</taxon>
        <taxon>Pseudomonadota</taxon>
        <taxon>Gammaproteobacteria</taxon>
        <taxon>Cellvibrionales</taxon>
        <taxon>Spongiibacteraceae</taxon>
        <taxon>Spongiibacter</taxon>
    </lineage>
</organism>
<feature type="transmembrane region" description="Helical" evidence="7">
    <location>
        <begin position="50"/>
        <end position="70"/>
    </location>
</feature>
<dbReference type="InterPro" id="IPR038770">
    <property type="entry name" value="Na+/solute_symporter_sf"/>
</dbReference>
<dbReference type="Gene3D" id="1.20.1530.20">
    <property type="match status" value="1"/>
</dbReference>
<evidence type="ECO:0000256" key="5">
    <source>
        <dbReference type="ARBA" id="ARBA00023065"/>
    </source>
</evidence>
<protein>
    <submittedName>
        <fullName evidence="9">Cation:proton antiporter</fullName>
    </submittedName>
</protein>
<evidence type="ECO:0000256" key="4">
    <source>
        <dbReference type="ARBA" id="ARBA00022989"/>
    </source>
</evidence>
<dbReference type="PANTHER" id="PTHR43021:SF2">
    <property type="entry name" value="CATION_H+ EXCHANGER DOMAIN-CONTAINING PROTEIN"/>
    <property type="match status" value="1"/>
</dbReference>
<feature type="transmembrane region" description="Helical" evidence="7">
    <location>
        <begin position="351"/>
        <end position="374"/>
    </location>
</feature>
<evidence type="ECO:0000256" key="6">
    <source>
        <dbReference type="ARBA" id="ARBA00023136"/>
    </source>
</evidence>
<keyword evidence="3 7" id="KW-0812">Transmembrane</keyword>
<evidence type="ECO:0000313" key="9">
    <source>
        <dbReference type="EMBL" id="MBD2859928.1"/>
    </source>
</evidence>
<dbReference type="GO" id="GO:0016020">
    <property type="term" value="C:membrane"/>
    <property type="evidence" value="ECO:0007669"/>
    <property type="project" value="UniProtKB-SubCell"/>
</dbReference>
<feature type="transmembrane region" description="Helical" evidence="7">
    <location>
        <begin position="216"/>
        <end position="249"/>
    </location>
</feature>
<evidence type="ECO:0000259" key="8">
    <source>
        <dbReference type="Pfam" id="PF00999"/>
    </source>
</evidence>
<keyword evidence="6 7" id="KW-0472">Membrane</keyword>
<feature type="transmembrane region" description="Helical" evidence="7">
    <location>
        <begin position="82"/>
        <end position="114"/>
    </location>
</feature>
<keyword evidence="10" id="KW-1185">Reference proteome</keyword>
<feature type="domain" description="Cation/H+ exchanger transmembrane" evidence="8">
    <location>
        <begin position="8"/>
        <end position="374"/>
    </location>
</feature>
<feature type="transmembrane region" description="Helical" evidence="7">
    <location>
        <begin position="261"/>
        <end position="278"/>
    </location>
</feature>
<evidence type="ECO:0000256" key="2">
    <source>
        <dbReference type="ARBA" id="ARBA00022449"/>
    </source>
</evidence>
<dbReference type="RefSeq" id="WP_190766265.1">
    <property type="nucleotide sequence ID" value="NZ_JACXLD010000008.1"/>
</dbReference>
<dbReference type="AlphaFoldDB" id="A0A927C4C2"/>
<feature type="transmembrane region" description="Helical" evidence="7">
    <location>
        <begin position="152"/>
        <end position="173"/>
    </location>
</feature>
<dbReference type="EMBL" id="JACXLD010000008">
    <property type="protein sequence ID" value="MBD2859928.1"/>
    <property type="molecule type" value="Genomic_DNA"/>
</dbReference>
<keyword evidence="4 7" id="KW-1133">Transmembrane helix</keyword>
<evidence type="ECO:0000256" key="3">
    <source>
        <dbReference type="ARBA" id="ARBA00022692"/>
    </source>
</evidence>
<dbReference type="Proteomes" id="UP000610558">
    <property type="component" value="Unassembled WGS sequence"/>
</dbReference>
<keyword evidence="2" id="KW-0050">Antiport</keyword>
<keyword evidence="5" id="KW-0406">Ion transport</keyword>
<feature type="transmembrane region" description="Helical" evidence="7">
    <location>
        <begin position="185"/>
        <end position="204"/>
    </location>
</feature>
<reference evidence="9" key="1">
    <citation type="submission" date="2020-09" db="EMBL/GenBank/DDBJ databases">
        <authorList>
            <person name="Yoon J.-W."/>
        </authorList>
    </citation>
    <scope>NUCLEOTIDE SEQUENCE</scope>
    <source>
        <strain evidence="9">KMU-158</strain>
    </source>
</reference>
<comment type="caution">
    <text evidence="9">The sequence shown here is derived from an EMBL/GenBank/DDBJ whole genome shotgun (WGS) entry which is preliminary data.</text>
</comment>
<evidence type="ECO:0000256" key="1">
    <source>
        <dbReference type="ARBA" id="ARBA00004141"/>
    </source>
</evidence>
<feature type="transmembrane region" description="Helical" evidence="7">
    <location>
        <begin position="321"/>
        <end position="339"/>
    </location>
</feature>
<evidence type="ECO:0000313" key="10">
    <source>
        <dbReference type="Proteomes" id="UP000610558"/>
    </source>
</evidence>
<gene>
    <name evidence="9" type="ORF">IB286_13040</name>
</gene>
<keyword evidence="2" id="KW-0813">Transport</keyword>
<dbReference type="InterPro" id="IPR006153">
    <property type="entry name" value="Cation/H_exchanger_TM"/>
</dbReference>
<accession>A0A927C4C2</accession>
<name>A0A927C4C2_9GAMM</name>
<comment type="subcellular location">
    <subcellularLocation>
        <location evidence="1">Membrane</location>
        <topology evidence="1">Multi-pass membrane protein</topology>
    </subcellularLocation>
</comment>